<dbReference type="Proteomes" id="UP000264353">
    <property type="component" value="Chromosome A4"/>
</dbReference>
<keyword evidence="1" id="KW-0472">Membrane</keyword>
<evidence type="ECO:0000313" key="4">
    <source>
        <dbReference type="Proteomes" id="UP000264353"/>
    </source>
</evidence>
<name>A0A397ZUD3_BRACM</name>
<keyword evidence="1" id="KW-1133">Transmembrane helix</keyword>
<feature type="domain" description="Nucleotide-diphospho-sugar transferase" evidence="2">
    <location>
        <begin position="127"/>
        <end position="180"/>
    </location>
</feature>
<organism evidence="3 4">
    <name type="scientific">Brassica campestris</name>
    <name type="common">Field mustard</name>
    <dbReference type="NCBI Taxonomy" id="3711"/>
    <lineage>
        <taxon>Eukaryota</taxon>
        <taxon>Viridiplantae</taxon>
        <taxon>Streptophyta</taxon>
        <taxon>Embryophyta</taxon>
        <taxon>Tracheophyta</taxon>
        <taxon>Spermatophyta</taxon>
        <taxon>Magnoliopsida</taxon>
        <taxon>eudicotyledons</taxon>
        <taxon>Gunneridae</taxon>
        <taxon>Pentapetalae</taxon>
        <taxon>rosids</taxon>
        <taxon>malvids</taxon>
        <taxon>Brassicales</taxon>
        <taxon>Brassicaceae</taxon>
        <taxon>Brassiceae</taxon>
        <taxon>Brassica</taxon>
    </lineage>
</organism>
<dbReference type="InterPro" id="IPR005069">
    <property type="entry name" value="Nucl-diP-sugar_transferase"/>
</dbReference>
<dbReference type="EMBL" id="CM010631">
    <property type="protein sequence ID" value="RID67020.1"/>
    <property type="molecule type" value="Genomic_DNA"/>
</dbReference>
<dbReference type="PANTHER" id="PTHR46038">
    <property type="entry name" value="EXPRESSED PROTEIN-RELATED"/>
    <property type="match status" value="1"/>
</dbReference>
<evidence type="ECO:0000256" key="1">
    <source>
        <dbReference type="SAM" id="Phobius"/>
    </source>
</evidence>
<keyword evidence="1" id="KW-0812">Transmembrane</keyword>
<evidence type="ECO:0000313" key="3">
    <source>
        <dbReference type="EMBL" id="RID67020.1"/>
    </source>
</evidence>
<dbReference type="Pfam" id="PF03407">
    <property type="entry name" value="Nucleotid_trans"/>
    <property type="match status" value="1"/>
</dbReference>
<accession>A0A397ZUD3</accession>
<protein>
    <recommendedName>
        <fullName evidence="2">Nucleotide-diphospho-sugar transferase domain-containing protein</fullName>
    </recommendedName>
</protein>
<reference evidence="3 4" key="1">
    <citation type="submission" date="2018-06" db="EMBL/GenBank/DDBJ databases">
        <title>WGS assembly of Brassica rapa FPsc.</title>
        <authorList>
            <person name="Bowman J."/>
            <person name="Kohchi T."/>
            <person name="Yamato K."/>
            <person name="Jenkins J."/>
            <person name="Shu S."/>
            <person name="Ishizaki K."/>
            <person name="Yamaoka S."/>
            <person name="Nishihama R."/>
            <person name="Nakamura Y."/>
            <person name="Berger F."/>
            <person name="Adam C."/>
            <person name="Aki S."/>
            <person name="Althoff F."/>
            <person name="Araki T."/>
            <person name="Arteaga-Vazquez M."/>
            <person name="Balasubrmanian S."/>
            <person name="Bauer D."/>
            <person name="Boehm C."/>
            <person name="Briginshaw L."/>
            <person name="Caballero-Perez J."/>
            <person name="Catarino B."/>
            <person name="Chen F."/>
            <person name="Chiyoda S."/>
            <person name="Chovatia M."/>
            <person name="Davies K."/>
            <person name="Delmans M."/>
            <person name="Demura T."/>
            <person name="Dierschke T."/>
            <person name="Dolan L."/>
            <person name="Dorantes-Acosta A."/>
            <person name="Eklund D."/>
            <person name="Florent S."/>
            <person name="Flores-Sandoval E."/>
            <person name="Fujiyama A."/>
            <person name="Fukuzawa H."/>
            <person name="Galik B."/>
            <person name="Grimanelli D."/>
            <person name="Grimwood J."/>
            <person name="Grossniklaus U."/>
            <person name="Hamada T."/>
            <person name="Haseloff J."/>
            <person name="Hetherington A."/>
            <person name="Higo A."/>
            <person name="Hirakawa Y."/>
            <person name="Hundley H."/>
            <person name="Ikeda Y."/>
            <person name="Inoue K."/>
            <person name="Inoue S."/>
            <person name="Ishida S."/>
            <person name="Jia Q."/>
            <person name="Kakita M."/>
            <person name="Kanazawa T."/>
            <person name="Kawai Y."/>
            <person name="Kawashima T."/>
            <person name="Kennedy M."/>
            <person name="Kinose K."/>
            <person name="Kinoshita T."/>
            <person name="Kohara Y."/>
            <person name="Koide E."/>
            <person name="Komatsu K."/>
            <person name="Kopischke S."/>
            <person name="Kubo M."/>
            <person name="Kyozuka J."/>
            <person name="Lagercrantz U."/>
            <person name="Lin S."/>
            <person name="Lindquist E."/>
            <person name="Lipzen A."/>
            <person name="Lu C."/>
            <person name="Luna E."/>
            <person name="Martienssen R."/>
            <person name="Minamino N."/>
            <person name="Mizutani M."/>
            <person name="Mizutani M."/>
            <person name="Mochizuki N."/>
            <person name="Monte I."/>
            <person name="Mosher R."/>
            <person name="Nagasaki H."/>
            <person name="Nakagami H."/>
            <person name="Naramoto S."/>
            <person name="Nishitani K."/>
            <person name="Ohtani M."/>
            <person name="Okamoto T."/>
            <person name="Okumura M."/>
            <person name="Phillips J."/>
            <person name="Pollak B."/>
            <person name="Reinders A."/>
            <person name="Roevekamp M."/>
            <person name="Sano R."/>
            <person name="Sawa S."/>
            <person name="Schmid M."/>
            <person name="Shirakawa M."/>
            <person name="Solano R."/>
            <person name="Spunde A."/>
            <person name="Suetsugu N."/>
            <person name="Sugano S."/>
            <person name="Sugiyama A."/>
            <person name="Sun R."/>
            <person name="Suzuki Y."/>
            <person name="Takenaka M."/>
            <person name="Takezawa D."/>
            <person name="Tomogane H."/>
            <person name="Tsuzuki M."/>
            <person name="Ueda T."/>
            <person name="Umeda M."/>
            <person name="Ward J."/>
            <person name="Watanabe Y."/>
            <person name="Yazaki K."/>
            <person name="Yokoyama R."/>
            <person name="Yoshitake Y."/>
            <person name="Yotsui I."/>
            <person name="Zachgo S."/>
            <person name="Schmutz J."/>
        </authorList>
    </citation>
    <scope>NUCLEOTIDE SEQUENCE [LARGE SCALE GENOMIC DNA]</scope>
    <source>
        <strain evidence="4">cv. B-3</strain>
    </source>
</reference>
<sequence>MVDCINGSNNNSQRHQPWSFVELRDVTLIFAFLTVTALLSLAVYNSESSVQQLRHAAFQFTCVCVYTDPNTSMAKDVGALQRVLLEASTEEKTVILTTLNQAWAEPNSTFDLFLEGCHVGVGTKRLFRHLVVVCMDEEAHSRCLEIHPRCYLLKTEGVDFSGQMNFMTPYYLKMMWRRLEFYFGARI</sequence>
<dbReference type="InterPro" id="IPR044821">
    <property type="entry name" value="At1g28695/At4g15970-like"/>
</dbReference>
<proteinExistence type="predicted"/>
<gene>
    <name evidence="3" type="ORF">BRARA_D02126</name>
</gene>
<feature type="transmembrane region" description="Helical" evidence="1">
    <location>
        <begin position="26"/>
        <end position="44"/>
    </location>
</feature>
<dbReference type="AlphaFoldDB" id="A0A397ZUD3"/>
<dbReference type="PANTHER" id="PTHR46038:SF13">
    <property type="entry name" value="GLYCOSYLTRANSFERASE"/>
    <property type="match status" value="1"/>
</dbReference>
<evidence type="ECO:0000259" key="2">
    <source>
        <dbReference type="Pfam" id="PF03407"/>
    </source>
</evidence>